<gene>
    <name evidence="3" type="ORF">BDV33DRAFT_199416</name>
</gene>
<protein>
    <submittedName>
        <fullName evidence="3">Uncharacterized protein</fullName>
    </submittedName>
</protein>
<accession>A0A5N6F7N8</accession>
<organism evidence="3 4">
    <name type="scientific">Aspergillus novoparasiticus</name>
    <dbReference type="NCBI Taxonomy" id="986946"/>
    <lineage>
        <taxon>Eukaryota</taxon>
        <taxon>Fungi</taxon>
        <taxon>Dikarya</taxon>
        <taxon>Ascomycota</taxon>
        <taxon>Pezizomycotina</taxon>
        <taxon>Eurotiomycetes</taxon>
        <taxon>Eurotiomycetidae</taxon>
        <taxon>Eurotiales</taxon>
        <taxon>Aspergillaceae</taxon>
        <taxon>Aspergillus</taxon>
        <taxon>Aspergillus subgen. Circumdati</taxon>
    </lineage>
</organism>
<dbReference type="AlphaFoldDB" id="A0A5N6F7N8"/>
<evidence type="ECO:0000313" key="4">
    <source>
        <dbReference type="Proteomes" id="UP000326799"/>
    </source>
</evidence>
<feature type="compositionally biased region" description="Polar residues" evidence="2">
    <location>
        <begin position="88"/>
        <end position="97"/>
    </location>
</feature>
<dbReference type="SMART" id="SM00248">
    <property type="entry name" value="ANK"/>
    <property type="match status" value="2"/>
</dbReference>
<feature type="repeat" description="ANK" evidence="1">
    <location>
        <begin position="144"/>
        <end position="176"/>
    </location>
</feature>
<name>A0A5N6F7N8_9EURO</name>
<dbReference type="EMBL" id="ML733398">
    <property type="protein sequence ID" value="KAB8224744.1"/>
    <property type="molecule type" value="Genomic_DNA"/>
</dbReference>
<dbReference type="PROSITE" id="PS50297">
    <property type="entry name" value="ANK_REP_REGION"/>
    <property type="match status" value="1"/>
</dbReference>
<evidence type="ECO:0000256" key="2">
    <source>
        <dbReference type="SAM" id="MobiDB-lite"/>
    </source>
</evidence>
<dbReference type="Gene3D" id="1.25.40.20">
    <property type="entry name" value="Ankyrin repeat-containing domain"/>
    <property type="match status" value="1"/>
</dbReference>
<feature type="region of interest" description="Disordered" evidence="2">
    <location>
        <begin position="52"/>
        <end position="111"/>
    </location>
</feature>
<sequence length="190" mass="20657">MRSVQDQFQDKGDIAILSPPFLPSQDPQFVTGAEKTSTALVENDRFLTDNAEHYFSSTPPVTTSIIGDSNISQRPGSQGKLSQGFGRIQTQSPSPLKSENGEPGPSPSRGQTSLLHLAVASGNADTLRLLLRDYRMSTRKRDATGYTPLQRAVLCGRTDLVSILLEHGNDVAIDEEYTEPSKDAELGHTE</sequence>
<dbReference type="InterPro" id="IPR036770">
    <property type="entry name" value="Ankyrin_rpt-contain_sf"/>
</dbReference>
<keyword evidence="4" id="KW-1185">Reference proteome</keyword>
<feature type="region of interest" description="Disordered" evidence="2">
    <location>
        <begin position="1"/>
        <end position="29"/>
    </location>
</feature>
<dbReference type="Proteomes" id="UP000326799">
    <property type="component" value="Unassembled WGS sequence"/>
</dbReference>
<keyword evidence="1" id="KW-0040">ANK repeat</keyword>
<dbReference type="SUPFAM" id="SSF48403">
    <property type="entry name" value="Ankyrin repeat"/>
    <property type="match status" value="1"/>
</dbReference>
<dbReference type="PROSITE" id="PS50088">
    <property type="entry name" value="ANK_REPEAT"/>
    <property type="match status" value="1"/>
</dbReference>
<reference evidence="3 4" key="1">
    <citation type="submission" date="2019-04" db="EMBL/GenBank/DDBJ databases">
        <title>Fungal friends and foes A comparative genomics study of 23 Aspergillus species from section Flavi.</title>
        <authorList>
            <consortium name="DOE Joint Genome Institute"/>
            <person name="Kjaerbolling I."/>
            <person name="Vesth T.C."/>
            <person name="Frisvad J.C."/>
            <person name="Nybo J.L."/>
            <person name="Theobald S."/>
            <person name="Kildgaard S."/>
            <person name="Petersen T.I."/>
            <person name="Kuo A."/>
            <person name="Sato A."/>
            <person name="Lyhne E.K."/>
            <person name="Kogle M.E."/>
            <person name="Wiebenga A."/>
            <person name="Kun R.S."/>
            <person name="Lubbers R.J."/>
            <person name="Makela M.R."/>
            <person name="Barry K."/>
            <person name="Chovatia M."/>
            <person name="Clum A."/>
            <person name="Daum C."/>
            <person name="Haridas S."/>
            <person name="He G."/>
            <person name="LaButti K."/>
            <person name="Lipzen A."/>
            <person name="Mondo S."/>
            <person name="Pangilinan J."/>
            <person name="Riley R."/>
            <person name="Salamov A."/>
            <person name="Simmons B.A."/>
            <person name="Magnuson J.K."/>
            <person name="Henrissat B."/>
            <person name="Mortensen U.H."/>
            <person name="Larsen T.O."/>
            <person name="De vries R.P."/>
            <person name="Grigoriev I.V."/>
            <person name="Machida M."/>
            <person name="Baker S.E."/>
            <person name="Andersen M.R."/>
        </authorList>
    </citation>
    <scope>NUCLEOTIDE SEQUENCE [LARGE SCALE GENOMIC DNA]</scope>
    <source>
        <strain evidence="3 4">CBS 126849</strain>
    </source>
</reference>
<evidence type="ECO:0000313" key="3">
    <source>
        <dbReference type="EMBL" id="KAB8224744.1"/>
    </source>
</evidence>
<proteinExistence type="predicted"/>
<dbReference type="Pfam" id="PF12796">
    <property type="entry name" value="Ank_2"/>
    <property type="match status" value="1"/>
</dbReference>
<dbReference type="InterPro" id="IPR002110">
    <property type="entry name" value="Ankyrin_rpt"/>
</dbReference>
<feature type="compositionally biased region" description="Polar residues" evidence="2">
    <location>
        <begin position="55"/>
        <end position="81"/>
    </location>
</feature>
<evidence type="ECO:0000256" key="1">
    <source>
        <dbReference type="PROSITE-ProRule" id="PRU00023"/>
    </source>
</evidence>